<dbReference type="InterPro" id="IPR002934">
    <property type="entry name" value="Polymerase_NTP_transf_dom"/>
</dbReference>
<keyword evidence="4" id="KW-0548">Nucleotidyltransferase</keyword>
<name>A0A951PJK9_9CYAN</name>
<keyword evidence="3" id="KW-0808">Transferase</keyword>
<dbReference type="Proteomes" id="UP000753908">
    <property type="component" value="Unassembled WGS sequence"/>
</dbReference>
<keyword evidence="5" id="KW-0479">Metal-binding</keyword>
<dbReference type="Gene3D" id="3.30.460.10">
    <property type="entry name" value="Beta Polymerase, domain 2"/>
    <property type="match status" value="1"/>
</dbReference>
<dbReference type="SUPFAM" id="SSF81301">
    <property type="entry name" value="Nucleotidyltransferase"/>
    <property type="match status" value="1"/>
</dbReference>
<dbReference type="Pfam" id="PF01909">
    <property type="entry name" value="NTP_transf_2"/>
    <property type="match status" value="1"/>
</dbReference>
<evidence type="ECO:0000256" key="8">
    <source>
        <dbReference type="ARBA" id="ARBA00022842"/>
    </source>
</evidence>
<keyword evidence="2" id="KW-1277">Toxin-antitoxin system</keyword>
<evidence type="ECO:0000256" key="5">
    <source>
        <dbReference type="ARBA" id="ARBA00022723"/>
    </source>
</evidence>
<comment type="caution">
    <text evidence="11">The sequence shown here is derived from an EMBL/GenBank/DDBJ whole genome shotgun (WGS) entry which is preliminary data.</text>
</comment>
<reference evidence="11" key="1">
    <citation type="submission" date="2021-05" db="EMBL/GenBank/DDBJ databases">
        <authorList>
            <person name="Pietrasiak N."/>
            <person name="Ward R."/>
            <person name="Stajich J.E."/>
            <person name="Kurbessoian T."/>
        </authorList>
    </citation>
    <scope>NUCLEOTIDE SEQUENCE</scope>
    <source>
        <strain evidence="11">CPER-KK1</strain>
    </source>
</reference>
<keyword evidence="8" id="KW-0460">Magnesium</keyword>
<evidence type="ECO:0000256" key="6">
    <source>
        <dbReference type="ARBA" id="ARBA00022741"/>
    </source>
</evidence>
<comment type="cofactor">
    <cofactor evidence="1">
        <name>Mg(2+)</name>
        <dbReference type="ChEBI" id="CHEBI:18420"/>
    </cofactor>
</comment>
<dbReference type="InterPro" id="IPR043519">
    <property type="entry name" value="NT_sf"/>
</dbReference>
<accession>A0A951PJK9</accession>
<evidence type="ECO:0000256" key="3">
    <source>
        <dbReference type="ARBA" id="ARBA00022679"/>
    </source>
</evidence>
<dbReference type="InterPro" id="IPR052038">
    <property type="entry name" value="Type-VII_TA_antitoxin"/>
</dbReference>
<dbReference type="EMBL" id="JAHHIF010000007">
    <property type="protein sequence ID" value="MBW4544142.1"/>
    <property type="molecule type" value="Genomic_DNA"/>
</dbReference>
<keyword evidence="7" id="KW-0067">ATP-binding</keyword>
<evidence type="ECO:0000256" key="1">
    <source>
        <dbReference type="ARBA" id="ARBA00001946"/>
    </source>
</evidence>
<dbReference type="GO" id="GO:0016779">
    <property type="term" value="F:nucleotidyltransferase activity"/>
    <property type="evidence" value="ECO:0007669"/>
    <property type="project" value="UniProtKB-KW"/>
</dbReference>
<keyword evidence="6" id="KW-0547">Nucleotide-binding</keyword>
<protein>
    <submittedName>
        <fullName evidence="11">Nucleotidyltransferase family protein</fullName>
    </submittedName>
</protein>
<evidence type="ECO:0000256" key="7">
    <source>
        <dbReference type="ARBA" id="ARBA00022840"/>
    </source>
</evidence>
<reference evidence="11" key="2">
    <citation type="journal article" date="2022" name="Microbiol. Resour. Announc.">
        <title>Metagenome Sequencing to Explore Phylogenomics of Terrestrial Cyanobacteria.</title>
        <authorList>
            <person name="Ward R.D."/>
            <person name="Stajich J.E."/>
            <person name="Johansen J.R."/>
            <person name="Huntemann M."/>
            <person name="Clum A."/>
            <person name="Foster B."/>
            <person name="Foster B."/>
            <person name="Roux S."/>
            <person name="Palaniappan K."/>
            <person name="Varghese N."/>
            <person name="Mukherjee S."/>
            <person name="Reddy T.B.K."/>
            <person name="Daum C."/>
            <person name="Copeland A."/>
            <person name="Chen I.A."/>
            <person name="Ivanova N.N."/>
            <person name="Kyrpides N.C."/>
            <person name="Shapiro N."/>
            <person name="Eloe-Fadrosh E.A."/>
            <person name="Pietrasiak N."/>
        </authorList>
    </citation>
    <scope>NUCLEOTIDE SEQUENCE</scope>
    <source>
        <strain evidence="11">CPER-KK1</strain>
    </source>
</reference>
<dbReference type="CDD" id="cd05403">
    <property type="entry name" value="NT_KNTase_like"/>
    <property type="match status" value="1"/>
</dbReference>
<evidence type="ECO:0000313" key="11">
    <source>
        <dbReference type="EMBL" id="MBW4544142.1"/>
    </source>
</evidence>
<dbReference type="PANTHER" id="PTHR33571:SF12">
    <property type="entry name" value="BSL3053 PROTEIN"/>
    <property type="match status" value="1"/>
</dbReference>
<proteinExistence type="inferred from homology"/>
<evidence type="ECO:0000259" key="10">
    <source>
        <dbReference type="Pfam" id="PF01909"/>
    </source>
</evidence>
<gene>
    <name evidence="11" type="ORF">KME25_06835</name>
</gene>
<evidence type="ECO:0000256" key="2">
    <source>
        <dbReference type="ARBA" id="ARBA00022649"/>
    </source>
</evidence>
<dbReference type="AlphaFoldDB" id="A0A951PJK9"/>
<dbReference type="PANTHER" id="PTHR33571">
    <property type="entry name" value="SSL8005 PROTEIN"/>
    <property type="match status" value="1"/>
</dbReference>
<evidence type="ECO:0000256" key="9">
    <source>
        <dbReference type="ARBA" id="ARBA00038276"/>
    </source>
</evidence>
<organism evidence="11 12">
    <name type="scientific">Symplocastrum torsivum CPER-KK1</name>
    <dbReference type="NCBI Taxonomy" id="450513"/>
    <lineage>
        <taxon>Bacteria</taxon>
        <taxon>Bacillati</taxon>
        <taxon>Cyanobacteriota</taxon>
        <taxon>Cyanophyceae</taxon>
        <taxon>Oscillatoriophycideae</taxon>
        <taxon>Oscillatoriales</taxon>
        <taxon>Microcoleaceae</taxon>
        <taxon>Symplocastrum</taxon>
    </lineage>
</organism>
<comment type="similarity">
    <text evidence="9">Belongs to the MntA antitoxin family.</text>
</comment>
<dbReference type="GO" id="GO:0005524">
    <property type="term" value="F:ATP binding"/>
    <property type="evidence" value="ECO:0007669"/>
    <property type="project" value="UniProtKB-KW"/>
</dbReference>
<dbReference type="GO" id="GO:0046872">
    <property type="term" value="F:metal ion binding"/>
    <property type="evidence" value="ECO:0007669"/>
    <property type="project" value="UniProtKB-KW"/>
</dbReference>
<feature type="domain" description="Polymerase nucleotidyl transferase" evidence="10">
    <location>
        <begin position="13"/>
        <end position="94"/>
    </location>
</feature>
<evidence type="ECO:0000256" key="4">
    <source>
        <dbReference type="ARBA" id="ARBA00022695"/>
    </source>
</evidence>
<sequence>MGIDELLKEKREEILRIAAQHGAYNVRVFGSVARGEASNESDIDFLIDVGANHSRWFPGGLLADLEDLLGCKVDIVTENGLHRLIRERVLKEAVPL</sequence>
<evidence type="ECO:0000313" key="12">
    <source>
        <dbReference type="Proteomes" id="UP000753908"/>
    </source>
</evidence>